<dbReference type="InterPro" id="IPR051246">
    <property type="entry name" value="WDR48"/>
</dbReference>
<dbReference type="GO" id="GO:0000724">
    <property type="term" value="P:double-strand break repair via homologous recombination"/>
    <property type="evidence" value="ECO:0007669"/>
    <property type="project" value="TreeGrafter"/>
</dbReference>
<dbReference type="AlphaFoldDB" id="A0A8R1IWA4"/>
<protein>
    <submittedName>
        <fullName evidence="2">Uncharacterized protein</fullName>
    </submittedName>
</protein>
<name>A0A8R1IWA4_CAEJA</name>
<proteinExistence type="predicted"/>
<sequence length="135" mass="14983">MVNWSIRPSAQLSIGGDDEGPSTSYGQQANTPSPSSPPSSFKFMRVKDQKPQQTTPELVIPGAASIKKHLVLNDKRHVLTKNSAGNVELYDVLAAKKVKEYGDRPLEEVFNENFKKVFVPSWFSVDFKSGMLQIT</sequence>
<evidence type="ECO:0000313" key="3">
    <source>
        <dbReference type="Proteomes" id="UP000005237"/>
    </source>
</evidence>
<evidence type="ECO:0000256" key="1">
    <source>
        <dbReference type="SAM" id="MobiDB-lite"/>
    </source>
</evidence>
<evidence type="ECO:0000313" key="2">
    <source>
        <dbReference type="EnsemblMetazoa" id="CJA39656.1"/>
    </source>
</evidence>
<dbReference type="GO" id="GO:0043130">
    <property type="term" value="F:ubiquitin binding"/>
    <property type="evidence" value="ECO:0007669"/>
    <property type="project" value="TreeGrafter"/>
</dbReference>
<organism evidence="2 3">
    <name type="scientific">Caenorhabditis japonica</name>
    <dbReference type="NCBI Taxonomy" id="281687"/>
    <lineage>
        <taxon>Eukaryota</taxon>
        <taxon>Metazoa</taxon>
        <taxon>Ecdysozoa</taxon>
        <taxon>Nematoda</taxon>
        <taxon>Chromadorea</taxon>
        <taxon>Rhabditida</taxon>
        <taxon>Rhabditina</taxon>
        <taxon>Rhabditomorpha</taxon>
        <taxon>Rhabditoidea</taxon>
        <taxon>Rhabditidae</taxon>
        <taxon>Peloderinae</taxon>
        <taxon>Caenorhabditis</taxon>
    </lineage>
</organism>
<dbReference type="PANTHER" id="PTHR19862:SF14">
    <property type="entry name" value="WD REPEAT-CONTAINING PROTEIN 48"/>
    <property type="match status" value="1"/>
</dbReference>
<accession>A0A8R1IWA4</accession>
<feature type="region of interest" description="Disordered" evidence="1">
    <location>
        <begin position="1"/>
        <end position="55"/>
    </location>
</feature>
<reference evidence="2" key="2">
    <citation type="submission" date="2022-06" db="UniProtKB">
        <authorList>
            <consortium name="EnsemblMetazoa"/>
        </authorList>
    </citation>
    <scope>IDENTIFICATION</scope>
    <source>
        <strain evidence="2">DF5081</strain>
    </source>
</reference>
<feature type="compositionally biased region" description="Polar residues" evidence="1">
    <location>
        <begin position="21"/>
        <end position="31"/>
    </location>
</feature>
<dbReference type="PANTHER" id="PTHR19862">
    <property type="entry name" value="WD REPEAT-CONTAINING PROTEIN 48"/>
    <property type="match status" value="1"/>
</dbReference>
<keyword evidence="3" id="KW-1185">Reference proteome</keyword>
<dbReference type="Proteomes" id="UP000005237">
    <property type="component" value="Unassembled WGS sequence"/>
</dbReference>
<feature type="compositionally biased region" description="Polar residues" evidence="1">
    <location>
        <begin position="1"/>
        <end position="12"/>
    </location>
</feature>
<reference evidence="3" key="1">
    <citation type="submission" date="2010-08" db="EMBL/GenBank/DDBJ databases">
        <authorList>
            <consortium name="Caenorhabditis japonica Sequencing Consortium"/>
            <person name="Wilson R.K."/>
        </authorList>
    </citation>
    <scope>NUCLEOTIDE SEQUENCE [LARGE SCALE GENOMIC DNA]</scope>
    <source>
        <strain evidence="3">DF5081</strain>
    </source>
</reference>
<dbReference type="EnsemblMetazoa" id="CJA39656.1">
    <property type="protein sequence ID" value="CJA39656.1"/>
    <property type="gene ID" value="WBGene00215503"/>
</dbReference>